<comment type="similarity">
    <text evidence="1">Belongs to the TenA family.</text>
</comment>
<dbReference type="RefSeq" id="WP_062545397.1">
    <property type="nucleotide sequence ID" value="NZ_CP012643.1"/>
</dbReference>
<protein>
    <recommendedName>
        <fullName evidence="1">Aminopyrimidine aminohydrolase</fullName>
        <ecNumber evidence="1">3.5.99.2</ecNumber>
    </recommendedName>
</protein>
<dbReference type="CDD" id="cd19365">
    <property type="entry name" value="TenA_C-like"/>
    <property type="match status" value="1"/>
</dbReference>
<dbReference type="InterPro" id="IPR050967">
    <property type="entry name" value="Thiamine_Salvage_TenA"/>
</dbReference>
<comment type="pathway">
    <text evidence="1">Cofactor biosynthesis; thiamine diphosphate biosynthesis.</text>
</comment>
<dbReference type="KEGG" id="rti:DC20_19610"/>
<gene>
    <name evidence="3" type="ORF">DC20_19610</name>
</gene>
<dbReference type="GO" id="GO:0050334">
    <property type="term" value="F:thiaminase activity"/>
    <property type="evidence" value="ECO:0007669"/>
    <property type="project" value="UniProtKB-EC"/>
</dbReference>
<dbReference type="GO" id="GO:0005829">
    <property type="term" value="C:cytosol"/>
    <property type="evidence" value="ECO:0007669"/>
    <property type="project" value="TreeGrafter"/>
</dbReference>
<dbReference type="SUPFAM" id="SSF48613">
    <property type="entry name" value="Heme oxygenase-like"/>
    <property type="match status" value="1"/>
</dbReference>
<evidence type="ECO:0000313" key="4">
    <source>
        <dbReference type="Proteomes" id="UP000061382"/>
    </source>
</evidence>
<dbReference type="STRING" id="512763.DC20_19610"/>
<dbReference type="InterPro" id="IPR016084">
    <property type="entry name" value="Haem_Oase-like_multi-hlx"/>
</dbReference>
<dbReference type="InterPro" id="IPR004305">
    <property type="entry name" value="Thiaminase-2/PQQC"/>
</dbReference>
<accession>A0A0P0D1P0</accession>
<proteinExistence type="inferred from homology"/>
<comment type="function">
    <text evidence="1">Catalyzes an amino-pyrimidine hydrolysis reaction at the C5' of the pyrimidine moiety of thiamine compounds, a reaction that is part of a thiamine salvage pathway.</text>
</comment>
<comment type="catalytic activity">
    <reaction evidence="1">
        <text>thiamine + H2O = 5-(2-hydroxyethyl)-4-methylthiazole + 4-amino-5-hydroxymethyl-2-methylpyrimidine + H(+)</text>
        <dbReference type="Rhea" id="RHEA:17509"/>
        <dbReference type="ChEBI" id="CHEBI:15377"/>
        <dbReference type="ChEBI" id="CHEBI:15378"/>
        <dbReference type="ChEBI" id="CHEBI:16892"/>
        <dbReference type="ChEBI" id="CHEBI:17957"/>
        <dbReference type="ChEBI" id="CHEBI:18385"/>
        <dbReference type="EC" id="3.5.99.2"/>
    </reaction>
</comment>
<organism evidence="3 4">
    <name type="scientific">Rufibacter tibetensis</name>
    <dbReference type="NCBI Taxonomy" id="512763"/>
    <lineage>
        <taxon>Bacteria</taxon>
        <taxon>Pseudomonadati</taxon>
        <taxon>Bacteroidota</taxon>
        <taxon>Cytophagia</taxon>
        <taxon>Cytophagales</taxon>
        <taxon>Hymenobacteraceae</taxon>
        <taxon>Rufibacter</taxon>
    </lineage>
</organism>
<dbReference type="GO" id="GO:0009228">
    <property type="term" value="P:thiamine biosynthetic process"/>
    <property type="evidence" value="ECO:0007669"/>
    <property type="project" value="UniProtKB-KW"/>
</dbReference>
<dbReference type="EC" id="3.5.99.2" evidence="1"/>
<dbReference type="PANTHER" id="PTHR43198">
    <property type="entry name" value="BIFUNCTIONAL TH2 PROTEIN"/>
    <property type="match status" value="1"/>
</dbReference>
<dbReference type="EMBL" id="CP012643">
    <property type="protein sequence ID" value="ALJ00789.1"/>
    <property type="molecule type" value="Genomic_DNA"/>
</dbReference>
<dbReference type="InterPro" id="IPR027574">
    <property type="entry name" value="Thiaminase_II"/>
</dbReference>
<reference evidence="3 4" key="1">
    <citation type="submission" date="2015-08" db="EMBL/GenBank/DDBJ databases">
        <title>Complete genome sequence of Rufibacter tibetensis strain 1351t, a radiation-resistant bacterium from tibet plateau.</title>
        <authorList>
            <person name="Dai J."/>
        </authorList>
    </citation>
    <scope>NUCLEOTIDE SEQUENCE [LARGE SCALE GENOMIC DNA]</scope>
    <source>
        <strain evidence="3 4">1351</strain>
    </source>
</reference>
<sequence>MNWSNTAWQTGSPIYTQITQMPFIRELISGTLAPEKFTFYIAQDSLYLAGFGRALSLIAARAQHSAHALEFMRFAEGALMVEQALHAGYVQKLNIQPGVPLSPTCQHYTHYLLSQAALAPLEVAMAAVLPCFWIYKAVGDYIYAKEQLSDNPYQDWINTYAGEEFGQIVARAIRVCDEVAETCTPAQHQAMTEAYVTASKLEWMFWDSAYKLEEWPV</sequence>
<name>A0A0P0D1P0_9BACT</name>
<dbReference type="UniPathway" id="UPA00060"/>
<dbReference type="PANTHER" id="PTHR43198:SF2">
    <property type="entry name" value="SI:CH1073-67J19.1-RELATED"/>
    <property type="match status" value="1"/>
</dbReference>
<comment type="catalytic activity">
    <reaction evidence="1">
        <text>4-amino-5-aminomethyl-2-methylpyrimidine + H2O = 4-amino-5-hydroxymethyl-2-methylpyrimidine + NH4(+)</text>
        <dbReference type="Rhea" id="RHEA:31799"/>
        <dbReference type="ChEBI" id="CHEBI:15377"/>
        <dbReference type="ChEBI" id="CHEBI:16892"/>
        <dbReference type="ChEBI" id="CHEBI:28938"/>
        <dbReference type="ChEBI" id="CHEBI:63416"/>
        <dbReference type="EC" id="3.5.99.2"/>
    </reaction>
</comment>
<dbReference type="OrthoDB" id="34166at2"/>
<keyword evidence="1" id="KW-0378">Hydrolase</keyword>
<dbReference type="Gene3D" id="1.20.910.10">
    <property type="entry name" value="Heme oxygenase-like"/>
    <property type="match status" value="1"/>
</dbReference>
<feature type="domain" description="Thiaminase-2/PQQC" evidence="2">
    <location>
        <begin position="12"/>
        <end position="211"/>
    </location>
</feature>
<evidence type="ECO:0000313" key="3">
    <source>
        <dbReference type="EMBL" id="ALJ00789.1"/>
    </source>
</evidence>
<dbReference type="PATRIC" id="fig|512763.3.peg.4302"/>
<evidence type="ECO:0000256" key="1">
    <source>
        <dbReference type="RuleBase" id="RU363093"/>
    </source>
</evidence>
<evidence type="ECO:0000259" key="2">
    <source>
        <dbReference type="Pfam" id="PF03070"/>
    </source>
</evidence>
<keyword evidence="4" id="KW-1185">Reference proteome</keyword>
<dbReference type="AlphaFoldDB" id="A0A0P0D1P0"/>
<dbReference type="GO" id="GO:0009229">
    <property type="term" value="P:thiamine diphosphate biosynthetic process"/>
    <property type="evidence" value="ECO:0007669"/>
    <property type="project" value="UniProtKB-UniPathway"/>
</dbReference>
<dbReference type="NCBIfam" id="TIGR04306">
    <property type="entry name" value="salvage_TenA"/>
    <property type="match status" value="1"/>
</dbReference>
<dbReference type="Pfam" id="PF03070">
    <property type="entry name" value="TENA_THI-4"/>
    <property type="match status" value="1"/>
</dbReference>
<dbReference type="Proteomes" id="UP000061382">
    <property type="component" value="Chromosome"/>
</dbReference>
<keyword evidence="1" id="KW-0784">Thiamine biosynthesis</keyword>